<protein>
    <submittedName>
        <fullName evidence="3">Uncharacterized protein</fullName>
    </submittedName>
</protein>
<name>A0A484XNF4_9ZZZZ</name>
<evidence type="ECO:0000313" key="3">
    <source>
        <dbReference type="EMBL" id="VFS24025.1"/>
    </source>
</evidence>
<dbReference type="EMBL" id="CAADIP010000023">
    <property type="protein sequence ID" value="VFR88109.1"/>
    <property type="molecule type" value="Genomic_DNA"/>
</dbReference>
<evidence type="ECO:0000313" key="1">
    <source>
        <dbReference type="EMBL" id="VFR73373.1"/>
    </source>
</evidence>
<sequence>MKRLLQIMLVLYLVVLLPLLALTLGHYVKTQFAAGDEMPVVEFEAPGVRCFSFGGQFSCIPMVAPIYRDPDEPTAMAWGLL</sequence>
<reference evidence="3" key="1">
    <citation type="submission" date="2019-03" db="EMBL/GenBank/DDBJ databases">
        <authorList>
            <person name="Danneels B."/>
        </authorList>
    </citation>
    <scope>NUCLEOTIDE SEQUENCE</scope>
</reference>
<proteinExistence type="predicted"/>
<gene>
    <name evidence="1" type="ORF">BRI9_1147</name>
    <name evidence="2" type="ORF">IVO3_1144</name>
    <name evidence="3" type="ORF">RAN7_1083</name>
</gene>
<evidence type="ECO:0000313" key="2">
    <source>
        <dbReference type="EMBL" id="VFR88109.1"/>
    </source>
</evidence>
<organism evidence="3">
    <name type="scientific">plant metagenome</name>
    <dbReference type="NCBI Taxonomy" id="1297885"/>
    <lineage>
        <taxon>unclassified sequences</taxon>
        <taxon>metagenomes</taxon>
        <taxon>organismal metagenomes</taxon>
    </lineage>
</organism>
<dbReference type="EMBL" id="CAADIK010000035">
    <property type="protein sequence ID" value="VFR73373.1"/>
    <property type="molecule type" value="Genomic_DNA"/>
</dbReference>
<dbReference type="EMBL" id="CAADIZ010000027">
    <property type="protein sequence ID" value="VFS24025.1"/>
    <property type="molecule type" value="Genomic_DNA"/>
</dbReference>
<accession>A0A484XNF4</accession>
<dbReference type="AlphaFoldDB" id="A0A484XNF4"/>